<accession>A0A1R1PU80</accession>
<dbReference type="InterPro" id="IPR036291">
    <property type="entry name" value="NAD(P)-bd_dom_sf"/>
</dbReference>
<gene>
    <name evidence="2" type="ORF">AX774_g1935</name>
</gene>
<dbReference type="Pfam" id="PF00106">
    <property type="entry name" value="adh_short"/>
    <property type="match status" value="1"/>
</dbReference>
<proteinExistence type="predicted"/>
<sequence>MSASLKGKVLFITGGSRGIGKAIAIRAARDGAKVAIAAKTVEPNPKLGGTIFTAAEEIEKAGGEALPIQMDIRDENNVKSAIEKTAEKFGGIDILVNNGKNSNPNPNTSTSPSSSLSSPLIY</sequence>
<comment type="caution">
    <text evidence="2">The sequence shown here is derived from an EMBL/GenBank/DDBJ whole genome shotgun (WGS) entry which is preliminary data.</text>
</comment>
<dbReference type="EMBL" id="LSSK01000182">
    <property type="protein sequence ID" value="OMH84530.1"/>
    <property type="molecule type" value="Genomic_DNA"/>
</dbReference>
<dbReference type="InterPro" id="IPR051935">
    <property type="entry name" value="HSDL2"/>
</dbReference>
<dbReference type="PANTHER" id="PTHR42808">
    <property type="entry name" value="HYDROXYSTEROID DEHYDROGENASE-LIKE PROTEIN 2"/>
    <property type="match status" value="1"/>
</dbReference>
<evidence type="ECO:0000313" key="2">
    <source>
        <dbReference type="EMBL" id="OMH84530.1"/>
    </source>
</evidence>
<protein>
    <submittedName>
        <fullName evidence="2">Hydroxysteroid dehydrogenase-like protein 2</fullName>
    </submittedName>
</protein>
<dbReference type="Gene3D" id="3.40.50.720">
    <property type="entry name" value="NAD(P)-binding Rossmann-like Domain"/>
    <property type="match status" value="1"/>
</dbReference>
<dbReference type="OrthoDB" id="5327538at2759"/>
<evidence type="ECO:0000313" key="3">
    <source>
        <dbReference type="Proteomes" id="UP000188320"/>
    </source>
</evidence>
<dbReference type="PRINTS" id="PR00081">
    <property type="entry name" value="GDHRDH"/>
</dbReference>
<feature type="compositionally biased region" description="Low complexity" evidence="1">
    <location>
        <begin position="101"/>
        <end position="122"/>
    </location>
</feature>
<dbReference type="PANTHER" id="PTHR42808:SF3">
    <property type="entry name" value="HYDROXYSTEROID DEHYDROGENASE-LIKE PROTEIN 2"/>
    <property type="match status" value="1"/>
</dbReference>
<evidence type="ECO:0000256" key="1">
    <source>
        <dbReference type="SAM" id="MobiDB-lite"/>
    </source>
</evidence>
<name>A0A1R1PU80_ZANCU</name>
<reference evidence="3" key="1">
    <citation type="submission" date="2017-01" db="EMBL/GenBank/DDBJ databases">
        <authorList>
            <person name="Wang Y."/>
            <person name="White M."/>
            <person name="Kvist S."/>
            <person name="Moncalvo J.-M."/>
        </authorList>
    </citation>
    <scope>NUCLEOTIDE SEQUENCE [LARGE SCALE GENOMIC DNA]</scope>
    <source>
        <strain evidence="3">COL-18-3</strain>
    </source>
</reference>
<dbReference type="InterPro" id="IPR002347">
    <property type="entry name" value="SDR_fam"/>
</dbReference>
<dbReference type="Proteomes" id="UP000188320">
    <property type="component" value="Unassembled WGS sequence"/>
</dbReference>
<dbReference type="AlphaFoldDB" id="A0A1R1PU80"/>
<feature type="region of interest" description="Disordered" evidence="1">
    <location>
        <begin position="97"/>
        <end position="122"/>
    </location>
</feature>
<keyword evidence="3" id="KW-1185">Reference proteome</keyword>
<organism evidence="2 3">
    <name type="scientific">Zancudomyces culisetae</name>
    <name type="common">Gut fungus</name>
    <name type="synonym">Smittium culisetae</name>
    <dbReference type="NCBI Taxonomy" id="1213189"/>
    <lineage>
        <taxon>Eukaryota</taxon>
        <taxon>Fungi</taxon>
        <taxon>Fungi incertae sedis</taxon>
        <taxon>Zoopagomycota</taxon>
        <taxon>Kickxellomycotina</taxon>
        <taxon>Harpellomycetes</taxon>
        <taxon>Harpellales</taxon>
        <taxon>Legeriomycetaceae</taxon>
        <taxon>Zancudomyces</taxon>
    </lineage>
</organism>
<dbReference type="SUPFAM" id="SSF51735">
    <property type="entry name" value="NAD(P)-binding Rossmann-fold domains"/>
    <property type="match status" value="1"/>
</dbReference>